<dbReference type="Gene3D" id="1.20.5.1500">
    <property type="match status" value="1"/>
</dbReference>
<dbReference type="AlphaFoldDB" id="A0AAD9FVH3"/>
<name>A0AAD9FVH3_PAPLA</name>
<feature type="region of interest" description="Disordered" evidence="3">
    <location>
        <begin position="379"/>
        <end position="399"/>
    </location>
</feature>
<comment type="similarity">
    <text evidence="1 2">Belongs to the nucleosome assembly protein (NAP) family.</text>
</comment>
<comment type="caution">
    <text evidence="4">The sequence shown here is derived from an EMBL/GenBank/DDBJ whole genome shotgun (WGS) entry which is preliminary data.</text>
</comment>
<dbReference type="Pfam" id="PF00956">
    <property type="entry name" value="NAP"/>
    <property type="match status" value="1"/>
</dbReference>
<evidence type="ECO:0000256" key="3">
    <source>
        <dbReference type="SAM" id="MobiDB-lite"/>
    </source>
</evidence>
<feature type="compositionally biased region" description="Basic and acidic residues" evidence="3">
    <location>
        <begin position="172"/>
        <end position="184"/>
    </location>
</feature>
<keyword evidence="5" id="KW-1185">Reference proteome</keyword>
<dbReference type="SUPFAM" id="SSF143113">
    <property type="entry name" value="NAP-like"/>
    <property type="match status" value="1"/>
</dbReference>
<evidence type="ECO:0000256" key="1">
    <source>
        <dbReference type="ARBA" id="ARBA00009947"/>
    </source>
</evidence>
<evidence type="ECO:0000313" key="4">
    <source>
        <dbReference type="EMBL" id="KAK1927014.1"/>
    </source>
</evidence>
<feature type="compositionally biased region" description="Acidic residues" evidence="3">
    <location>
        <begin position="162"/>
        <end position="171"/>
    </location>
</feature>
<feature type="compositionally biased region" description="Acidic residues" evidence="3">
    <location>
        <begin position="43"/>
        <end position="55"/>
    </location>
</feature>
<dbReference type="EMBL" id="JAODAN010000001">
    <property type="protein sequence ID" value="KAK1927014.1"/>
    <property type="molecule type" value="Genomic_DNA"/>
</dbReference>
<feature type="region of interest" description="Disordered" evidence="3">
    <location>
        <begin position="1"/>
        <end position="62"/>
    </location>
</feature>
<proteinExistence type="inferred from homology"/>
<sequence>MSQSQQINRPDSLDVAPTPQNTPLDTQVLANRPANLGKPQVEDIGEGEEEDESEDVGGANPASLLAQNPALLALASHKFDQLIGKSSGYIESLPPAVRRRIDGLKGVQVEHAKIESEFQMAILMLEKKFLERYAPLYERREAIIAGKAEPTDAEVEAGQAADSDDEDEEEEGARITEVDEEKKDEKVEGIPEFWLTALRNHAPISETITDRDEEALKTLENISLSYLDEERPGFRLHFKFGKNDFFEDTELTKTYYYQEQVGYGGDFVYDRAVGHDIKWKEDKDLTKKTEIKKQRNKTTGRTRTVKKVVNTDSFFNFFKPPQPPTPEALENDDVDEEELEELDARLEVDYQLGEEFKEKIIPRAVDYFTGKALRYEDDYSDEELDEFDDEDEDDFDDEE</sequence>
<feature type="compositionally biased region" description="Polar residues" evidence="3">
    <location>
        <begin position="18"/>
        <end position="29"/>
    </location>
</feature>
<dbReference type="GO" id="GO:0005634">
    <property type="term" value="C:nucleus"/>
    <property type="evidence" value="ECO:0007669"/>
    <property type="project" value="InterPro"/>
</dbReference>
<feature type="region of interest" description="Disordered" evidence="3">
    <location>
        <begin position="148"/>
        <end position="184"/>
    </location>
</feature>
<protein>
    <submittedName>
        <fullName evidence="4">Nucleosome assembly protein I</fullName>
    </submittedName>
</protein>
<dbReference type="Gene3D" id="3.30.1120.90">
    <property type="entry name" value="Nucleosome assembly protein"/>
    <property type="match status" value="1"/>
</dbReference>
<accession>A0AAD9FVH3</accession>
<dbReference type="Proteomes" id="UP001182556">
    <property type="component" value="Unassembled WGS sequence"/>
</dbReference>
<reference evidence="4" key="1">
    <citation type="submission" date="2023-02" db="EMBL/GenBank/DDBJ databases">
        <title>Identification and recombinant expression of a fungal hydrolase from Papiliotrema laurentii that hydrolyzes apple cutin and clears colloidal polyester polyurethane.</title>
        <authorList>
            <consortium name="DOE Joint Genome Institute"/>
            <person name="Roman V.A."/>
            <person name="Bojanowski C."/>
            <person name="Crable B.R."/>
            <person name="Wagner D.N."/>
            <person name="Hung C.S."/>
            <person name="Nadeau L.J."/>
            <person name="Schratz L."/>
            <person name="Haridas S."/>
            <person name="Pangilinan J."/>
            <person name="Lipzen A."/>
            <person name="Na H."/>
            <person name="Yan M."/>
            <person name="Ng V."/>
            <person name="Grigoriev I.V."/>
            <person name="Spatafora J.W."/>
            <person name="Barlow D."/>
            <person name="Biffinger J."/>
            <person name="Kelley-Loughnane N."/>
            <person name="Varaljay V.A."/>
            <person name="Crookes-Goodson W.J."/>
        </authorList>
    </citation>
    <scope>NUCLEOTIDE SEQUENCE</scope>
    <source>
        <strain evidence="4">5307AH</strain>
    </source>
</reference>
<dbReference type="InterPro" id="IPR002164">
    <property type="entry name" value="NAP_family"/>
</dbReference>
<organism evidence="4 5">
    <name type="scientific">Papiliotrema laurentii</name>
    <name type="common">Cryptococcus laurentii</name>
    <dbReference type="NCBI Taxonomy" id="5418"/>
    <lineage>
        <taxon>Eukaryota</taxon>
        <taxon>Fungi</taxon>
        <taxon>Dikarya</taxon>
        <taxon>Basidiomycota</taxon>
        <taxon>Agaricomycotina</taxon>
        <taxon>Tremellomycetes</taxon>
        <taxon>Tremellales</taxon>
        <taxon>Rhynchogastremaceae</taxon>
        <taxon>Papiliotrema</taxon>
    </lineage>
</organism>
<dbReference type="PANTHER" id="PTHR11875">
    <property type="entry name" value="TESTIS-SPECIFIC Y-ENCODED PROTEIN"/>
    <property type="match status" value="1"/>
</dbReference>
<dbReference type="InterPro" id="IPR037231">
    <property type="entry name" value="NAP-like_sf"/>
</dbReference>
<dbReference type="FunFam" id="3.30.1120.90:FF:000003">
    <property type="entry name" value="Nucleosome assembly protein"/>
    <property type="match status" value="1"/>
</dbReference>
<dbReference type="GO" id="GO:0006334">
    <property type="term" value="P:nucleosome assembly"/>
    <property type="evidence" value="ECO:0007669"/>
    <property type="project" value="InterPro"/>
</dbReference>
<evidence type="ECO:0000313" key="5">
    <source>
        <dbReference type="Proteomes" id="UP001182556"/>
    </source>
</evidence>
<gene>
    <name evidence="4" type="ORF">DB88DRAFT_7015</name>
</gene>
<dbReference type="FunFam" id="1.20.5.1500:FF:000001">
    <property type="entry name" value="Nucleosome assembly protein 1-like 1"/>
    <property type="match status" value="1"/>
</dbReference>
<evidence type="ECO:0000256" key="2">
    <source>
        <dbReference type="RuleBase" id="RU003876"/>
    </source>
</evidence>